<dbReference type="InterPro" id="IPR014782">
    <property type="entry name" value="Peptidase_M1_dom"/>
</dbReference>
<gene>
    <name evidence="3" type="ORF">SAMN05660477_02957</name>
</gene>
<dbReference type="GO" id="GO:0005737">
    <property type="term" value="C:cytoplasm"/>
    <property type="evidence" value="ECO:0007669"/>
    <property type="project" value="TreeGrafter"/>
</dbReference>
<dbReference type="PANTHER" id="PTHR11533:SF174">
    <property type="entry name" value="PUROMYCIN-SENSITIVE AMINOPEPTIDASE-RELATED"/>
    <property type="match status" value="1"/>
</dbReference>
<dbReference type="GO" id="GO:0005615">
    <property type="term" value="C:extracellular space"/>
    <property type="evidence" value="ECO:0007669"/>
    <property type="project" value="TreeGrafter"/>
</dbReference>
<dbReference type="EMBL" id="FUYZ01000013">
    <property type="protein sequence ID" value="SKC09319.1"/>
    <property type="molecule type" value="Genomic_DNA"/>
</dbReference>
<dbReference type="InterPro" id="IPR027268">
    <property type="entry name" value="Peptidase_M4/M1_CTD_sf"/>
</dbReference>
<reference evidence="3 4" key="1">
    <citation type="submission" date="2017-02" db="EMBL/GenBank/DDBJ databases">
        <authorList>
            <person name="Peterson S.W."/>
        </authorList>
    </citation>
    <scope>NUCLEOTIDE SEQUENCE [LARGE SCALE GENOMIC DNA]</scope>
    <source>
        <strain evidence="3 4">DSM 22323</strain>
    </source>
</reference>
<accession>A0A1T5GLN2</accession>
<dbReference type="Pfam" id="PF01433">
    <property type="entry name" value="Peptidase_M1"/>
    <property type="match status" value="1"/>
</dbReference>
<dbReference type="PANTHER" id="PTHR11533">
    <property type="entry name" value="PROTEASE M1 ZINC METALLOPROTEASE"/>
    <property type="match status" value="1"/>
</dbReference>
<evidence type="ECO:0000256" key="1">
    <source>
        <dbReference type="SAM" id="SignalP"/>
    </source>
</evidence>
<dbReference type="STRING" id="619805.SAMN05660477_02957"/>
<dbReference type="GO" id="GO:0070006">
    <property type="term" value="F:metalloaminopeptidase activity"/>
    <property type="evidence" value="ECO:0007669"/>
    <property type="project" value="TreeGrafter"/>
</dbReference>
<dbReference type="GO" id="GO:0043171">
    <property type="term" value="P:peptide catabolic process"/>
    <property type="evidence" value="ECO:0007669"/>
    <property type="project" value="TreeGrafter"/>
</dbReference>
<dbReference type="SUPFAM" id="SSF55486">
    <property type="entry name" value="Metalloproteases ('zincins'), catalytic domain"/>
    <property type="match status" value="1"/>
</dbReference>
<dbReference type="GO" id="GO:0042277">
    <property type="term" value="F:peptide binding"/>
    <property type="evidence" value="ECO:0007669"/>
    <property type="project" value="TreeGrafter"/>
</dbReference>
<keyword evidence="4" id="KW-1185">Reference proteome</keyword>
<evidence type="ECO:0000259" key="2">
    <source>
        <dbReference type="Pfam" id="PF01433"/>
    </source>
</evidence>
<feature type="signal peptide" evidence="1">
    <location>
        <begin position="1"/>
        <end position="23"/>
    </location>
</feature>
<dbReference type="CDD" id="cd09604">
    <property type="entry name" value="M1_APN_like"/>
    <property type="match status" value="1"/>
</dbReference>
<name>A0A1T5GLN2_9FLAO</name>
<dbReference type="Proteomes" id="UP000191112">
    <property type="component" value="Unassembled WGS sequence"/>
</dbReference>
<evidence type="ECO:0000313" key="3">
    <source>
        <dbReference type="EMBL" id="SKC09319.1"/>
    </source>
</evidence>
<dbReference type="InterPro" id="IPR050344">
    <property type="entry name" value="Peptidase_M1_aminopeptidases"/>
</dbReference>
<protein>
    <recommendedName>
        <fullName evidence="2">Peptidase M1 membrane alanine aminopeptidase domain-containing protein</fullName>
    </recommendedName>
</protein>
<sequence length="735" mass="82640">MRPKFFKSIAISASFLMFVNASAQQTGKSNYDYKDVFKEPFYTTNGTEFRSASGQPGPKYWQQAVNYNLNITLDDTQNKFTGSAEVSYTNNSPDALKFIWFQLDQNLFKKDSRGSSMIPTTNSRYGSSSSTFDGGYTIKSVKVDGKDAKYTINDAQMQVDFPKELKANGGNAKITIEYSFVSPENGADRMGVLQTKNGKIFTIAQWYPRVAVYDDLRGWNTIPYLGPSEFYLEYGNFDVSITAPNNLYVVGSGELLNQKDVYTAEQIKKWNEAANSEKTVTIRSAAEANTATKSTGTKTWKFKMNQSRDFAFAASSAFILDAARINLPSGKKSLAISAYPVESDGQDAWSRSTEYTKASIEHYSKQWFEFPYPAAVNVAGITNGMEYPGIVFCEYTAKGSSLWGVTDHEFGHTWFPMIVGSNERKHGWMDEGFNTFINDLSTQAFNKGEYYKNPSIRNMTNFLFNERLEPVDTAPDNMREASIGALLYYKPGAALKVLRDNVLGAERFDKAFREYIDRWAFKHPAPDDFYRTMENVAGEDLGWFWRSWIQNNWKLDQAITNVKYVNNDATQGAMISISNLEKMAMPVTMEVKYKDGTTQAVNLPVDVWRRNTEWTFKAPTTKEITSVSLDPKGNLPDVNLSNNVFKMDAAKASEKINISDYTGTFSSKQAPVKFVLSADGGNLMAKLGDQPAFPLSYNGDNVFVFEMAEISFKFAKDKKSFDITQAGHTLTFTKN</sequence>
<dbReference type="GO" id="GO:0016020">
    <property type="term" value="C:membrane"/>
    <property type="evidence" value="ECO:0007669"/>
    <property type="project" value="TreeGrafter"/>
</dbReference>
<dbReference type="AlphaFoldDB" id="A0A1T5GLN2"/>
<dbReference type="OrthoDB" id="9814383at2"/>
<feature type="chain" id="PRO_5012866129" description="Peptidase M1 membrane alanine aminopeptidase domain-containing protein" evidence="1">
    <location>
        <begin position="24"/>
        <end position="735"/>
    </location>
</feature>
<keyword evidence="1" id="KW-0732">Signal</keyword>
<dbReference type="Gene3D" id="1.10.390.10">
    <property type="entry name" value="Neutral Protease Domain 2"/>
    <property type="match status" value="1"/>
</dbReference>
<proteinExistence type="predicted"/>
<dbReference type="GO" id="GO:0008270">
    <property type="term" value="F:zinc ion binding"/>
    <property type="evidence" value="ECO:0007669"/>
    <property type="project" value="InterPro"/>
</dbReference>
<dbReference type="RefSeq" id="WP_079668176.1">
    <property type="nucleotide sequence ID" value="NZ_FUYZ01000013.1"/>
</dbReference>
<organism evidence="3 4">
    <name type="scientific">Soonwooa buanensis</name>
    <dbReference type="NCBI Taxonomy" id="619805"/>
    <lineage>
        <taxon>Bacteria</taxon>
        <taxon>Pseudomonadati</taxon>
        <taxon>Bacteroidota</taxon>
        <taxon>Flavobacteriia</taxon>
        <taxon>Flavobacteriales</taxon>
        <taxon>Weeksellaceae</taxon>
        <taxon>Chryseobacterium group</taxon>
        <taxon>Soonwooa</taxon>
    </lineage>
</organism>
<evidence type="ECO:0000313" key="4">
    <source>
        <dbReference type="Proteomes" id="UP000191112"/>
    </source>
</evidence>
<feature type="domain" description="Peptidase M1 membrane alanine aminopeptidase" evidence="2">
    <location>
        <begin position="400"/>
        <end position="548"/>
    </location>
</feature>